<evidence type="ECO:0000259" key="1">
    <source>
        <dbReference type="Pfam" id="PF13304"/>
    </source>
</evidence>
<dbReference type="Gene3D" id="3.40.50.300">
    <property type="entry name" value="P-loop containing nucleotide triphosphate hydrolases"/>
    <property type="match status" value="1"/>
</dbReference>
<dbReference type="SUPFAM" id="SSF52540">
    <property type="entry name" value="P-loop containing nucleoside triphosphate hydrolases"/>
    <property type="match status" value="1"/>
</dbReference>
<gene>
    <name evidence="3" type="ORF">SAMN02745130_02696</name>
</gene>
<sequence length="458" mass="51711">MDELARIPYRLEGLELFQVGVFEKTRFDFKPIETLEADANKAEIHLLTGPNGSGKSTVLYAISDIFRGFSDEPIISRRFKDNESYVCFKFNNKAGLLARKPIQGIEIFGSYLPMSSDERLGRFVGYGEGFESLLGKYKAYASIYDPRNVGSQNTFSFAVFAYSGLRSLQQSEIGAIQEISTPPFQQALSFDQTVRPQLLLQWIANNRAQAALARADGDMSDANQYDLALKRITNLIKEICDLEVEFKLERSPLNVSLVVNNAPIRFDGLPDGLKSIISWVADLSLRLESIPWKDKEKDVFSQPIILLLAEIDIHLHPKWQRRILPAVQKLLPNAQIFASTHSPFVVGSVEDAWVYQLPEANQQATSGVIEGIPSAAGKSYQLILEEIFGVSEEFDIETEQLFADFYKERDLVIKNKQVSDQFLELAKKVSNRGEEAQFIIERELRQVSRLISQEIILA</sequence>
<organism evidence="3 4">
    <name type="scientific">Thiothrix eikelboomii</name>
    <dbReference type="NCBI Taxonomy" id="92487"/>
    <lineage>
        <taxon>Bacteria</taxon>
        <taxon>Pseudomonadati</taxon>
        <taxon>Pseudomonadota</taxon>
        <taxon>Gammaproteobacteria</taxon>
        <taxon>Thiotrichales</taxon>
        <taxon>Thiotrichaceae</taxon>
        <taxon>Thiothrix</taxon>
    </lineage>
</organism>
<dbReference type="STRING" id="92487.SAMN02745130_02696"/>
<feature type="domain" description="YhaN AAA" evidence="2">
    <location>
        <begin position="10"/>
        <end position="72"/>
    </location>
</feature>
<feature type="domain" description="ATPase AAA-type core" evidence="1">
    <location>
        <begin position="195"/>
        <end position="346"/>
    </location>
</feature>
<keyword evidence="4" id="KW-1185">Reference proteome</keyword>
<dbReference type="Proteomes" id="UP000190460">
    <property type="component" value="Unassembled WGS sequence"/>
</dbReference>
<keyword evidence="3" id="KW-0547">Nucleotide-binding</keyword>
<dbReference type="InterPro" id="IPR051396">
    <property type="entry name" value="Bact_Antivir_Def_Nuclease"/>
</dbReference>
<dbReference type="InterPro" id="IPR038734">
    <property type="entry name" value="YhaN_AAA"/>
</dbReference>
<dbReference type="InterPro" id="IPR027417">
    <property type="entry name" value="P-loop_NTPase"/>
</dbReference>
<dbReference type="AlphaFoldDB" id="A0A1T4X9H8"/>
<dbReference type="OrthoDB" id="9815944at2"/>
<dbReference type="GO" id="GO:0016887">
    <property type="term" value="F:ATP hydrolysis activity"/>
    <property type="evidence" value="ECO:0007669"/>
    <property type="project" value="InterPro"/>
</dbReference>
<dbReference type="PANTHER" id="PTHR43581:SF2">
    <property type="entry name" value="EXCINUCLEASE ATPASE SUBUNIT"/>
    <property type="match status" value="1"/>
</dbReference>
<evidence type="ECO:0000313" key="4">
    <source>
        <dbReference type="Proteomes" id="UP000190460"/>
    </source>
</evidence>
<dbReference type="PANTHER" id="PTHR43581">
    <property type="entry name" value="ATP/GTP PHOSPHATASE"/>
    <property type="match status" value="1"/>
</dbReference>
<name>A0A1T4X9H8_9GAMM</name>
<evidence type="ECO:0000313" key="3">
    <source>
        <dbReference type="EMBL" id="SKA86240.1"/>
    </source>
</evidence>
<dbReference type="GO" id="GO:0005524">
    <property type="term" value="F:ATP binding"/>
    <property type="evidence" value="ECO:0007669"/>
    <property type="project" value="UniProtKB-KW"/>
</dbReference>
<dbReference type="Pfam" id="PF13304">
    <property type="entry name" value="AAA_21"/>
    <property type="match status" value="1"/>
</dbReference>
<proteinExistence type="predicted"/>
<evidence type="ECO:0000259" key="2">
    <source>
        <dbReference type="Pfam" id="PF13514"/>
    </source>
</evidence>
<dbReference type="Pfam" id="PF13514">
    <property type="entry name" value="AAA_27"/>
    <property type="match status" value="1"/>
</dbReference>
<protein>
    <submittedName>
        <fullName evidence="3">Predicted ATP-binding protein involved in virulence</fullName>
    </submittedName>
</protein>
<dbReference type="RefSeq" id="WP_078923147.1">
    <property type="nucleotide sequence ID" value="NZ_FUYB01000014.1"/>
</dbReference>
<reference evidence="3 4" key="1">
    <citation type="submission" date="2017-02" db="EMBL/GenBank/DDBJ databases">
        <authorList>
            <person name="Peterson S.W."/>
        </authorList>
    </citation>
    <scope>NUCLEOTIDE SEQUENCE [LARGE SCALE GENOMIC DNA]</scope>
    <source>
        <strain evidence="3 4">ATCC 49788</strain>
    </source>
</reference>
<dbReference type="EMBL" id="FUYB01000014">
    <property type="protein sequence ID" value="SKA86240.1"/>
    <property type="molecule type" value="Genomic_DNA"/>
</dbReference>
<keyword evidence="3" id="KW-0067">ATP-binding</keyword>
<accession>A0A1T4X9H8</accession>
<dbReference type="InterPro" id="IPR003959">
    <property type="entry name" value="ATPase_AAA_core"/>
</dbReference>